<reference evidence="2 3" key="1">
    <citation type="submission" date="2023-07" db="EMBL/GenBank/DDBJ databases">
        <title>Novel species of Thermanaerothrix with wide hydrolytic capabilities.</title>
        <authorList>
            <person name="Zayulina K.S."/>
            <person name="Podosokorskaya O.A."/>
            <person name="Elcheninov A.G."/>
        </authorList>
    </citation>
    <scope>NUCLEOTIDE SEQUENCE [LARGE SCALE GENOMIC DNA]</scope>
    <source>
        <strain evidence="2 3">4228-RoL</strain>
        <plasmid evidence="2">p4228-RoL</plasmid>
    </source>
</reference>
<gene>
    <name evidence="2" type="ORF">QYE77_15140</name>
</gene>
<name>A0ABU3NS02_9CHLR</name>
<evidence type="ECO:0000256" key="1">
    <source>
        <dbReference type="SAM" id="Phobius"/>
    </source>
</evidence>
<keyword evidence="3" id="KW-1185">Reference proteome</keyword>
<evidence type="ECO:0008006" key="4">
    <source>
        <dbReference type="Google" id="ProtNLM"/>
    </source>
</evidence>
<keyword evidence="1" id="KW-0472">Membrane</keyword>
<comment type="caution">
    <text evidence="2">The sequence shown here is derived from an EMBL/GenBank/DDBJ whole genome shotgun (WGS) entry which is preliminary data.</text>
</comment>
<accession>A0ABU3NS02</accession>
<proteinExistence type="predicted"/>
<keyword evidence="1" id="KW-0812">Transmembrane</keyword>
<dbReference type="Proteomes" id="UP001254165">
    <property type="component" value="Unassembled WGS sequence"/>
</dbReference>
<feature type="transmembrane region" description="Helical" evidence="1">
    <location>
        <begin position="273"/>
        <end position="293"/>
    </location>
</feature>
<sequence length="294" mass="32461">MSFVVLIAFVGATAAMVFGYELLQRALAPTYAQHRLQGPTVGAVESARQPSLWEAVLVAVFPGWFGQGISKRSETLVDLLRRAGYPYSSPGEFYAHAIRIFAQNLVVLGALSAVLILVGVPEGILPIGALLVYDGLQRPYRRLRRMIRQRAQAFRNNMLAGLSTLQSLMAAGIGVQEAMRRTAEIGGPFCNLLLLLVTRMEIEPFSDALEAVRRHLPDPNDVEVNLFLRDVEAYFTTNRPLLPGVVALQNAVHRLMVEETESRAAMVRQRANLFGIFGVVGMLLTLILPFMMLL</sequence>
<organism evidence="2 3">
    <name type="scientific">Thermanaerothrix solaris</name>
    <dbReference type="NCBI Taxonomy" id="3058434"/>
    <lineage>
        <taxon>Bacteria</taxon>
        <taxon>Bacillati</taxon>
        <taxon>Chloroflexota</taxon>
        <taxon>Anaerolineae</taxon>
        <taxon>Anaerolineales</taxon>
        <taxon>Anaerolineaceae</taxon>
        <taxon>Thermanaerothrix</taxon>
    </lineage>
</organism>
<keyword evidence="2" id="KW-0614">Plasmid</keyword>
<dbReference type="EMBL" id="JAUHMF010000010">
    <property type="protein sequence ID" value="MDT8899599.1"/>
    <property type="molecule type" value="Genomic_DNA"/>
</dbReference>
<geneLocation type="plasmid" evidence="2">
    <name>p4228-RoL</name>
</geneLocation>
<feature type="transmembrane region" description="Helical" evidence="1">
    <location>
        <begin position="105"/>
        <end position="133"/>
    </location>
</feature>
<keyword evidence="1" id="KW-1133">Transmembrane helix</keyword>
<evidence type="ECO:0000313" key="3">
    <source>
        <dbReference type="Proteomes" id="UP001254165"/>
    </source>
</evidence>
<evidence type="ECO:0000313" key="2">
    <source>
        <dbReference type="EMBL" id="MDT8899599.1"/>
    </source>
</evidence>
<protein>
    <recommendedName>
        <fullName evidence="4">Type II secretion system protein GspF domain-containing protein</fullName>
    </recommendedName>
</protein>
<dbReference type="RefSeq" id="WP_315626256.1">
    <property type="nucleotide sequence ID" value="NZ_JAUHMF010000010.1"/>
</dbReference>